<dbReference type="SUPFAM" id="SSF52317">
    <property type="entry name" value="Class I glutamine amidotransferase-like"/>
    <property type="match status" value="1"/>
</dbReference>
<organism evidence="1 2">
    <name type="scientific">Phaeocystidibacter luteus</name>
    <dbReference type="NCBI Taxonomy" id="911197"/>
    <lineage>
        <taxon>Bacteria</taxon>
        <taxon>Pseudomonadati</taxon>
        <taxon>Bacteroidota</taxon>
        <taxon>Flavobacteriia</taxon>
        <taxon>Flavobacteriales</taxon>
        <taxon>Phaeocystidibacteraceae</taxon>
        <taxon>Phaeocystidibacter</taxon>
    </lineage>
</organism>
<evidence type="ECO:0000313" key="2">
    <source>
        <dbReference type="Proteomes" id="UP000468650"/>
    </source>
</evidence>
<dbReference type="GO" id="GO:0016811">
    <property type="term" value="F:hydrolase activity, acting on carbon-nitrogen (but not peptide) bonds, in linear amides"/>
    <property type="evidence" value="ECO:0007669"/>
    <property type="project" value="TreeGrafter"/>
</dbReference>
<dbReference type="PANTHER" id="PTHR12993:SF11">
    <property type="entry name" value="N-ACETYLGLUCOSAMINYL-PHOSPHATIDYLINOSITOL DE-N-ACETYLASE"/>
    <property type="match status" value="1"/>
</dbReference>
<gene>
    <name evidence="1" type="ORF">F8C67_02625</name>
</gene>
<sequence>MTCSKLHSLCGCVWYLHHLIRGNFMRIKFTLTASALLFTFVLQAQSSAEIQKKFQRLNSFKKVLYVAAHPDDENTRVIAWLSNGENAYVRYLSLTRGDGGQNMIGTELGPHLGILRTQELLAARSIDGGTQAFSRAVDFGYSKTADETIEKWDKRLVLGDVVWAIRKFRPDVIVTRFPPDARGGHGHHTASAMLAIEAFGLAGSDTAFMNQLEWVEPWQPTSIYWNTYSWRWDPNLDSLATHDPNYFKSDIGGYDPIMGVSYNEIGSLARSQHRCQGFGVSIMRGETFEYFQHLDGEVLEGDLLSHIETSWETIGASEKIILMSKAIQEQFNPADPAASLPALVTLRNEVASSDIEDHWKSIKMRELDELIAMCGGLFVEAVAHEYVLPTGGVPQIKLRFMPRTTDEMVLTQVNFKVIDGMGSAYLKQPQPLPQNEYWEMDVTPSNPQKISQPYWLRAPFGTTYEVDNQELIGLPENPPTIVMHLMLEYQNMPFEVVVPVDYRWSDRVDGEQRRPYIASPMATATFDKDVEIFANSESKTVRVRVKAFDPNFSTSVKLDVPEGWTYTPSSIPLSLTNLYEEKVVAFEVTPPANASEGEIRPLMDRVKSPVQEYSEIEYTHIPTQSVFGDASVRVVRLSLDINAGNIGYIQGAGDEVDIAIEQMGFTVERLSESDLASKSSLSEYKAIVIGIRAYNVHPWLLNYRESLMNYVSGGGNLIVQYNTATRDLLTSDLGPYPFALSRSRVTEEDAEVEILVEDHPYFTTPNEISFDDFEGWVQERGLYFAGEWDAKYTPLISWHDTGEDDQIGGLLFAEFGEGTFTYTGISFFRELPAGVPGAFRLLANILSYE</sequence>
<keyword evidence="2" id="KW-1185">Reference proteome</keyword>
<dbReference type="OrthoDB" id="9759749at2"/>
<dbReference type="PANTHER" id="PTHR12993">
    <property type="entry name" value="N-ACETYLGLUCOSAMINYL-PHOSPHATIDYLINOSITOL DE-N-ACETYLASE-RELATED"/>
    <property type="match status" value="1"/>
</dbReference>
<dbReference type="InterPro" id="IPR003737">
    <property type="entry name" value="GlcNAc_PI_deacetylase-related"/>
</dbReference>
<reference evidence="1 2" key="1">
    <citation type="submission" date="2019-09" db="EMBL/GenBank/DDBJ databases">
        <title>Genomes of family Cryomorphaceae.</title>
        <authorList>
            <person name="Bowman J.P."/>
        </authorList>
    </citation>
    <scope>NUCLEOTIDE SEQUENCE [LARGE SCALE GENOMIC DNA]</scope>
    <source>
        <strain evidence="1 2">LMG 25704</strain>
    </source>
</reference>
<dbReference type="Pfam" id="PF02585">
    <property type="entry name" value="PIG-L"/>
    <property type="match status" value="1"/>
</dbReference>
<dbReference type="Proteomes" id="UP000468650">
    <property type="component" value="Unassembled WGS sequence"/>
</dbReference>
<dbReference type="InterPro" id="IPR029062">
    <property type="entry name" value="Class_I_gatase-like"/>
</dbReference>
<protein>
    <submittedName>
        <fullName evidence="1">PIG-L family deacetylase</fullName>
    </submittedName>
</protein>
<dbReference type="InterPro" id="IPR024078">
    <property type="entry name" value="LmbE-like_dom_sf"/>
</dbReference>
<name>A0A6N6RM85_9FLAO</name>
<dbReference type="Gene3D" id="3.40.50.10320">
    <property type="entry name" value="LmbE-like"/>
    <property type="match status" value="1"/>
</dbReference>
<comment type="caution">
    <text evidence="1">The sequence shown here is derived from an EMBL/GenBank/DDBJ whole genome shotgun (WGS) entry which is preliminary data.</text>
</comment>
<dbReference type="EMBL" id="WBVO01000001">
    <property type="protein sequence ID" value="KAB2814655.1"/>
    <property type="molecule type" value="Genomic_DNA"/>
</dbReference>
<dbReference type="SUPFAM" id="SSF102588">
    <property type="entry name" value="LmbE-like"/>
    <property type="match status" value="1"/>
</dbReference>
<evidence type="ECO:0000313" key="1">
    <source>
        <dbReference type="EMBL" id="KAB2814655.1"/>
    </source>
</evidence>
<dbReference type="AlphaFoldDB" id="A0A6N6RM85"/>
<accession>A0A6N6RM85</accession>
<proteinExistence type="predicted"/>